<keyword evidence="1" id="KW-1133">Transmembrane helix</keyword>
<gene>
    <name evidence="3" type="ORF">SISNIDRAFT_452709</name>
</gene>
<keyword evidence="1" id="KW-0812">Transmembrane</keyword>
<accession>A0A164WSL3</accession>
<reference evidence="3 4" key="1">
    <citation type="journal article" date="2016" name="Mol. Biol. Evol.">
        <title>Comparative Genomics of Early-Diverging Mushroom-Forming Fungi Provides Insights into the Origins of Lignocellulose Decay Capabilities.</title>
        <authorList>
            <person name="Nagy L.G."/>
            <person name="Riley R."/>
            <person name="Tritt A."/>
            <person name="Adam C."/>
            <person name="Daum C."/>
            <person name="Floudas D."/>
            <person name="Sun H."/>
            <person name="Yadav J.S."/>
            <person name="Pangilinan J."/>
            <person name="Larsson K.H."/>
            <person name="Matsuura K."/>
            <person name="Barry K."/>
            <person name="Labutti K."/>
            <person name="Kuo R."/>
            <person name="Ohm R.A."/>
            <person name="Bhattacharya S.S."/>
            <person name="Shirouzu T."/>
            <person name="Yoshinaga Y."/>
            <person name="Martin F.M."/>
            <person name="Grigoriev I.V."/>
            <person name="Hibbett D.S."/>
        </authorList>
    </citation>
    <scope>NUCLEOTIDE SEQUENCE [LARGE SCALE GENOMIC DNA]</scope>
    <source>
        <strain evidence="3 4">HHB9708</strain>
    </source>
</reference>
<dbReference type="OrthoDB" id="2344312at2759"/>
<keyword evidence="4" id="KW-1185">Reference proteome</keyword>
<organism evidence="3 4">
    <name type="scientific">Sistotremastrum niveocremeum HHB9708</name>
    <dbReference type="NCBI Taxonomy" id="1314777"/>
    <lineage>
        <taxon>Eukaryota</taxon>
        <taxon>Fungi</taxon>
        <taxon>Dikarya</taxon>
        <taxon>Basidiomycota</taxon>
        <taxon>Agaricomycotina</taxon>
        <taxon>Agaricomycetes</taxon>
        <taxon>Sistotremastrales</taxon>
        <taxon>Sistotremastraceae</taxon>
        <taxon>Sertulicium</taxon>
        <taxon>Sertulicium niveocremeum</taxon>
    </lineage>
</organism>
<evidence type="ECO:0000313" key="4">
    <source>
        <dbReference type="Proteomes" id="UP000076722"/>
    </source>
</evidence>
<dbReference type="AlphaFoldDB" id="A0A164WSL3"/>
<proteinExistence type="predicted"/>
<dbReference type="PANTHER" id="PTHR35393:SF1">
    <property type="entry name" value="SNOAL-LIKE DOMAIN-CONTAINING PROTEIN"/>
    <property type="match status" value="1"/>
</dbReference>
<evidence type="ECO:0000256" key="1">
    <source>
        <dbReference type="SAM" id="Phobius"/>
    </source>
</evidence>
<dbReference type="EMBL" id="KV419402">
    <property type="protein sequence ID" value="KZS95318.1"/>
    <property type="molecule type" value="Genomic_DNA"/>
</dbReference>
<protein>
    <recommendedName>
        <fullName evidence="2">SigF-like NTF2-like domain-containing protein</fullName>
    </recommendedName>
</protein>
<dbReference type="PANTHER" id="PTHR35393">
    <property type="entry name" value="CHROMOSOME 1, WHOLE GENOME SHOTGUN SEQUENCE"/>
    <property type="match status" value="1"/>
</dbReference>
<dbReference type="STRING" id="1314777.A0A164WSL3"/>
<evidence type="ECO:0000259" key="2">
    <source>
        <dbReference type="Pfam" id="PF24840"/>
    </source>
</evidence>
<sequence length="111" mass="12895">MSPELGLEVDDFVYDKDKLKVFLNITQTFHIFLSPFKPASCRLVVQLTLEQLDGRYFIAHQNDFYNPQDFINLIIPPLSIFIFIALRFGAIASNINALLFQVLGLWRPKYK</sequence>
<dbReference type="Pfam" id="PF24840">
    <property type="entry name" value="NTF2_SigF"/>
    <property type="match status" value="1"/>
</dbReference>
<feature type="transmembrane region" description="Helical" evidence="1">
    <location>
        <begin position="80"/>
        <end position="106"/>
    </location>
</feature>
<keyword evidence="1" id="KW-0472">Membrane</keyword>
<evidence type="ECO:0000313" key="3">
    <source>
        <dbReference type="EMBL" id="KZS95318.1"/>
    </source>
</evidence>
<dbReference type="InterPro" id="IPR057514">
    <property type="entry name" value="NTF2_SigF"/>
</dbReference>
<feature type="domain" description="SigF-like NTF2-like" evidence="2">
    <location>
        <begin position="1"/>
        <end position="105"/>
    </location>
</feature>
<name>A0A164WSL3_9AGAM</name>
<dbReference type="Proteomes" id="UP000076722">
    <property type="component" value="Unassembled WGS sequence"/>
</dbReference>